<evidence type="ECO:0000256" key="1">
    <source>
        <dbReference type="SAM" id="SignalP"/>
    </source>
</evidence>
<dbReference type="RefSeq" id="WP_110248186.1">
    <property type="nucleotide sequence ID" value="NZ_CACSAV010000004.1"/>
</dbReference>
<keyword evidence="1" id="KW-0732">Signal</keyword>
<evidence type="ECO:0000313" key="2">
    <source>
        <dbReference type="EMBL" id="TCW89516.1"/>
    </source>
</evidence>
<feature type="signal peptide" evidence="1">
    <location>
        <begin position="1"/>
        <end position="20"/>
    </location>
</feature>
<evidence type="ECO:0000313" key="5">
    <source>
        <dbReference type="EMBL" id="TCZ31300.1"/>
    </source>
</evidence>
<dbReference type="EMBL" id="SDDR01000015">
    <property type="protein sequence ID" value="TCZ31300.1"/>
    <property type="molecule type" value="Genomic_DNA"/>
</dbReference>
<dbReference type="PROSITE" id="PS51257">
    <property type="entry name" value="PROKAR_LIPOPROTEIN"/>
    <property type="match status" value="1"/>
</dbReference>
<comment type="caution">
    <text evidence="2">The sequence shown here is derived from an EMBL/GenBank/DDBJ whole genome shotgun (WGS) entry which is preliminary data.</text>
</comment>
<sequence length="217" mass="24800">MVSKIYFIPLVFLLSSCALSPTEAIQYQKEHGFDKQKFKTNSGGTQSVDDLREIYKNVTGLNLPEQNTSECLKDNVCYYNKYANVFDSMMDKKREKERKENEAFAAQKEAECQASKECMAKREIDAASYTLNNVYYSLMARYPYQQADSDAGVRHMCRVAGAAQREGVTIEFMKQHISLTEGIGPEMRYQIIQVAEACWKMSKYGVPDGTTQIRSMY</sequence>
<evidence type="ECO:0000313" key="4">
    <source>
        <dbReference type="EMBL" id="TCY86015.1"/>
    </source>
</evidence>
<gene>
    <name evidence="3" type="ORF">ETE94_21380</name>
    <name evidence="2" type="ORF">ETF12_24080</name>
    <name evidence="6" type="ORF">ETH60_21225</name>
    <name evidence="5" type="ORF">ETH89_14075</name>
    <name evidence="4" type="ORF">ETH94_18775</name>
</gene>
<reference evidence="2" key="1">
    <citation type="submission" date="2019-01" db="EMBL/GenBank/DDBJ databases">
        <authorList>
            <person name="Lista F."/>
            <person name="Anselmo A."/>
        </authorList>
    </citation>
    <scope>NUCLEOTIDE SEQUENCE</scope>
    <source>
        <strain evidence="4">10R</strain>
        <strain evidence="3">19S</strain>
        <strain evidence="2">23S</strain>
        <strain evidence="6">2R</strain>
        <strain evidence="5">4R</strain>
    </source>
</reference>
<proteinExistence type="predicted"/>
<feature type="chain" id="PRO_5036115572" description="Lipoprotein" evidence="1">
    <location>
        <begin position="21"/>
        <end position="217"/>
    </location>
</feature>
<protein>
    <recommendedName>
        <fullName evidence="7">Lipoprotein</fullName>
    </recommendedName>
</protein>
<dbReference type="EMBL" id="SDDL01000039">
    <property type="protein sequence ID" value="TCY86015.1"/>
    <property type="molecule type" value="Genomic_DNA"/>
</dbReference>
<dbReference type="AlphaFoldDB" id="A0A483F108"/>
<name>A0A483F108_KLEPN</name>
<organism evidence="2">
    <name type="scientific">Klebsiella pneumoniae</name>
    <dbReference type="NCBI Taxonomy" id="573"/>
    <lineage>
        <taxon>Bacteria</taxon>
        <taxon>Pseudomonadati</taxon>
        <taxon>Pseudomonadota</taxon>
        <taxon>Gammaproteobacteria</taxon>
        <taxon>Enterobacterales</taxon>
        <taxon>Enterobacteriaceae</taxon>
        <taxon>Klebsiella/Raoultella group</taxon>
        <taxon>Klebsiella</taxon>
        <taxon>Klebsiella pneumoniae complex</taxon>
    </lineage>
</organism>
<dbReference type="EMBL" id="SDBZ01000045">
    <property type="protein sequence ID" value="TCW89516.1"/>
    <property type="molecule type" value="Genomic_DNA"/>
</dbReference>
<evidence type="ECO:0008006" key="7">
    <source>
        <dbReference type="Google" id="ProtNLM"/>
    </source>
</evidence>
<dbReference type="EMBL" id="SDCD01000047">
    <property type="protein sequence ID" value="TCX19950.1"/>
    <property type="molecule type" value="Genomic_DNA"/>
</dbReference>
<evidence type="ECO:0000313" key="6">
    <source>
        <dbReference type="EMBL" id="TCZ43471.1"/>
    </source>
</evidence>
<evidence type="ECO:0000313" key="3">
    <source>
        <dbReference type="EMBL" id="TCX19950.1"/>
    </source>
</evidence>
<dbReference type="EMBL" id="SDDT01000043">
    <property type="protein sequence ID" value="TCZ43471.1"/>
    <property type="molecule type" value="Genomic_DNA"/>
</dbReference>
<accession>A0A483F108</accession>